<dbReference type="OMA" id="DPRRANW"/>
<evidence type="ECO:0000259" key="2">
    <source>
        <dbReference type="Pfam" id="PF12004"/>
    </source>
</evidence>
<feature type="domain" description="Disabled homolog 2-interacting protein C-terminal" evidence="2">
    <location>
        <begin position="33"/>
        <end position="144"/>
    </location>
</feature>
<accession>A0A8T0F2M0</accession>
<sequence length="272" mass="31567">MLTESVSDPRRANWLTITSMSEDVCWPEEPSTSRPNWELEAEILRLTTRLMMRERELRQVKSQLKAQNAKMQQQNISWRRRMEEKEEQVKELLVQKDAEMQNIVSQLLLFEAELRREQSRIEDLLSEKDAQIASQQKEIERLKRSVEAKTTSFVDNNSPVISSDSAFSSLDNSDNKERSNGTRDIRIYEDALSSDSQYAVQKLKDGLVKIRAIQDVTNVKSLDLSHDSVTGEKKRISYRAPQKMKDLKAKRINPHKVHHRPVMSEMTAQAIL</sequence>
<evidence type="ECO:0000256" key="1">
    <source>
        <dbReference type="SAM" id="Coils"/>
    </source>
</evidence>
<proteinExistence type="predicted"/>
<gene>
    <name evidence="3" type="ORF">HNY73_013370</name>
</gene>
<keyword evidence="4" id="KW-1185">Reference proteome</keyword>
<reference evidence="3" key="1">
    <citation type="journal article" date="2020" name="bioRxiv">
        <title>Chromosome-level reference genome of the European wasp spider Argiope bruennichi: a resource for studies on range expansion and evolutionary adaptation.</title>
        <authorList>
            <person name="Sheffer M.M."/>
            <person name="Hoppe A."/>
            <person name="Krehenwinkel H."/>
            <person name="Uhl G."/>
            <person name="Kuss A.W."/>
            <person name="Jensen L."/>
            <person name="Jensen C."/>
            <person name="Gillespie R.G."/>
            <person name="Hoff K.J."/>
            <person name="Prost S."/>
        </authorList>
    </citation>
    <scope>NUCLEOTIDE SEQUENCE</scope>
</reference>
<reference evidence="3" key="2">
    <citation type="submission" date="2020-06" db="EMBL/GenBank/DDBJ databases">
        <authorList>
            <person name="Sheffer M."/>
        </authorList>
    </citation>
    <scope>NUCLEOTIDE SEQUENCE</scope>
</reference>
<dbReference type="Proteomes" id="UP000807504">
    <property type="component" value="Unassembled WGS sequence"/>
</dbReference>
<dbReference type="AlphaFoldDB" id="A0A8T0F2M0"/>
<evidence type="ECO:0000313" key="4">
    <source>
        <dbReference type="Proteomes" id="UP000807504"/>
    </source>
</evidence>
<keyword evidence="1" id="KW-0175">Coiled coil</keyword>
<dbReference type="Pfam" id="PF12004">
    <property type="entry name" value="DAB2P_C"/>
    <property type="match status" value="1"/>
</dbReference>
<dbReference type="OrthoDB" id="6158299at2759"/>
<dbReference type="InterPro" id="IPR021887">
    <property type="entry name" value="DAB2P_C"/>
</dbReference>
<dbReference type="EMBL" id="JABXBU010001863">
    <property type="protein sequence ID" value="KAF8783168.1"/>
    <property type="molecule type" value="Genomic_DNA"/>
</dbReference>
<name>A0A8T0F2M0_ARGBR</name>
<feature type="coiled-coil region" evidence="1">
    <location>
        <begin position="50"/>
        <end position="152"/>
    </location>
</feature>
<comment type="caution">
    <text evidence="3">The sequence shown here is derived from an EMBL/GenBank/DDBJ whole genome shotgun (WGS) entry which is preliminary data.</text>
</comment>
<organism evidence="3 4">
    <name type="scientific">Argiope bruennichi</name>
    <name type="common">Wasp spider</name>
    <name type="synonym">Aranea bruennichi</name>
    <dbReference type="NCBI Taxonomy" id="94029"/>
    <lineage>
        <taxon>Eukaryota</taxon>
        <taxon>Metazoa</taxon>
        <taxon>Ecdysozoa</taxon>
        <taxon>Arthropoda</taxon>
        <taxon>Chelicerata</taxon>
        <taxon>Arachnida</taxon>
        <taxon>Araneae</taxon>
        <taxon>Araneomorphae</taxon>
        <taxon>Entelegynae</taxon>
        <taxon>Araneoidea</taxon>
        <taxon>Araneidae</taxon>
        <taxon>Argiope</taxon>
    </lineage>
</organism>
<evidence type="ECO:0000313" key="3">
    <source>
        <dbReference type="EMBL" id="KAF8783168.1"/>
    </source>
</evidence>
<protein>
    <recommendedName>
        <fullName evidence="2">Disabled homolog 2-interacting protein C-terminal domain-containing protein</fullName>
    </recommendedName>
</protein>